<evidence type="ECO:0000313" key="1">
    <source>
        <dbReference type="EMBL" id="KAJ7993522.1"/>
    </source>
</evidence>
<sequence length="90" mass="10243">MARIVCVNFWQVLPAFLFLQGLLTVEGRHLFDAENHVIHSRETTDFQNHILALLLHKSFAPVERKDTLGMGLELANKLAELEQVSKMSLT</sequence>
<keyword evidence="2" id="KW-1185">Reference proteome</keyword>
<proteinExistence type="predicted"/>
<evidence type="ECO:0000313" key="2">
    <source>
        <dbReference type="Proteomes" id="UP001157502"/>
    </source>
</evidence>
<protein>
    <submittedName>
        <fullName evidence="1">Uncharacterized protein</fullName>
    </submittedName>
</protein>
<name>A0ACC2FQG2_DALPE</name>
<organism evidence="1 2">
    <name type="scientific">Dallia pectoralis</name>
    <name type="common">Alaska blackfish</name>
    <dbReference type="NCBI Taxonomy" id="75939"/>
    <lineage>
        <taxon>Eukaryota</taxon>
        <taxon>Metazoa</taxon>
        <taxon>Chordata</taxon>
        <taxon>Craniata</taxon>
        <taxon>Vertebrata</taxon>
        <taxon>Euteleostomi</taxon>
        <taxon>Actinopterygii</taxon>
        <taxon>Neopterygii</taxon>
        <taxon>Teleostei</taxon>
        <taxon>Protacanthopterygii</taxon>
        <taxon>Esociformes</taxon>
        <taxon>Umbridae</taxon>
        <taxon>Dallia</taxon>
    </lineage>
</organism>
<comment type="caution">
    <text evidence="1">The sequence shown here is derived from an EMBL/GenBank/DDBJ whole genome shotgun (WGS) entry which is preliminary data.</text>
</comment>
<dbReference type="EMBL" id="CM055751">
    <property type="protein sequence ID" value="KAJ7993522.1"/>
    <property type="molecule type" value="Genomic_DNA"/>
</dbReference>
<gene>
    <name evidence="1" type="ORF">DPEC_G00273280</name>
</gene>
<dbReference type="Proteomes" id="UP001157502">
    <property type="component" value="Chromosome 24"/>
</dbReference>
<accession>A0ACC2FQG2</accession>
<reference evidence="1" key="1">
    <citation type="submission" date="2021-05" db="EMBL/GenBank/DDBJ databases">
        <authorList>
            <person name="Pan Q."/>
            <person name="Jouanno E."/>
            <person name="Zahm M."/>
            <person name="Klopp C."/>
            <person name="Cabau C."/>
            <person name="Louis A."/>
            <person name="Berthelot C."/>
            <person name="Parey E."/>
            <person name="Roest Crollius H."/>
            <person name="Montfort J."/>
            <person name="Robinson-Rechavi M."/>
            <person name="Bouchez O."/>
            <person name="Lampietro C."/>
            <person name="Lopez Roques C."/>
            <person name="Donnadieu C."/>
            <person name="Postlethwait J."/>
            <person name="Bobe J."/>
            <person name="Dillon D."/>
            <person name="Chandos A."/>
            <person name="von Hippel F."/>
            <person name="Guiguen Y."/>
        </authorList>
    </citation>
    <scope>NUCLEOTIDE SEQUENCE</scope>
    <source>
        <strain evidence="1">YG-Jan2019</strain>
    </source>
</reference>